<evidence type="ECO:0000313" key="15">
    <source>
        <dbReference type="Proteomes" id="UP001182556"/>
    </source>
</evidence>
<feature type="domain" description="ABC transporter" evidence="12">
    <location>
        <begin position="706"/>
        <end position="951"/>
    </location>
</feature>
<feature type="transmembrane region" description="Helical" evidence="11">
    <location>
        <begin position="1233"/>
        <end position="1253"/>
    </location>
</feature>
<evidence type="ECO:0000256" key="3">
    <source>
        <dbReference type="ARBA" id="ARBA00022692"/>
    </source>
</evidence>
<keyword evidence="2" id="KW-0813">Transport</keyword>
<dbReference type="CDD" id="cd18596">
    <property type="entry name" value="ABC_6TM_VMR1_D1_like"/>
    <property type="match status" value="1"/>
</dbReference>
<dbReference type="SMART" id="SM00382">
    <property type="entry name" value="AAA"/>
    <property type="match status" value="2"/>
</dbReference>
<protein>
    <recommendedName>
        <fullName evidence="16">ATP-binding cassette transporter</fullName>
    </recommendedName>
</protein>
<dbReference type="PROSITE" id="PS50929">
    <property type="entry name" value="ABC_TM1F"/>
    <property type="match status" value="2"/>
</dbReference>
<dbReference type="PANTHER" id="PTHR24223:SF353">
    <property type="entry name" value="ABC TRANSPORTER ATP-BINDING PROTEIN_PERMEASE VMR1-RELATED"/>
    <property type="match status" value="1"/>
</dbReference>
<feature type="transmembrane region" description="Helical" evidence="11">
    <location>
        <begin position="1057"/>
        <end position="1075"/>
    </location>
</feature>
<keyword evidence="3 11" id="KW-0812">Transmembrane</keyword>
<feature type="transmembrane region" description="Helical" evidence="11">
    <location>
        <begin position="122"/>
        <end position="143"/>
    </location>
</feature>
<feature type="compositionally biased region" description="Basic and acidic residues" evidence="10">
    <location>
        <begin position="441"/>
        <end position="457"/>
    </location>
</feature>
<evidence type="ECO:0000256" key="9">
    <source>
        <dbReference type="ARBA" id="ARBA00023180"/>
    </source>
</evidence>
<dbReference type="InterPro" id="IPR036640">
    <property type="entry name" value="ABC1_TM_sf"/>
</dbReference>
<feature type="domain" description="ABC transmembrane type-1" evidence="13">
    <location>
        <begin position="348"/>
        <end position="655"/>
    </location>
</feature>
<keyword evidence="7 11" id="KW-1133">Transmembrane helix</keyword>
<name>A0AAD9CXY2_PAPLA</name>
<dbReference type="GO" id="GO:0000329">
    <property type="term" value="C:fungal-type vacuole membrane"/>
    <property type="evidence" value="ECO:0007669"/>
    <property type="project" value="TreeGrafter"/>
</dbReference>
<feature type="transmembrane region" description="Helical" evidence="11">
    <location>
        <begin position="206"/>
        <end position="225"/>
    </location>
</feature>
<dbReference type="FunFam" id="3.40.50.300:FF:001354">
    <property type="entry name" value="ATP-binding cassette (ABC) transporter, putative"/>
    <property type="match status" value="1"/>
</dbReference>
<feature type="transmembrane region" description="Helical" evidence="11">
    <location>
        <begin position="341"/>
        <end position="360"/>
    </location>
</feature>
<dbReference type="CDD" id="cd03250">
    <property type="entry name" value="ABCC_MRP_domain1"/>
    <property type="match status" value="1"/>
</dbReference>
<feature type="region of interest" description="Disordered" evidence="10">
    <location>
        <begin position="990"/>
        <end position="1029"/>
    </location>
</feature>
<evidence type="ECO:0008006" key="16">
    <source>
        <dbReference type="Google" id="ProtNLM"/>
    </source>
</evidence>
<feature type="transmembrane region" description="Helical" evidence="11">
    <location>
        <begin position="380"/>
        <end position="407"/>
    </location>
</feature>
<dbReference type="Pfam" id="PF00005">
    <property type="entry name" value="ABC_tran"/>
    <property type="match status" value="2"/>
</dbReference>
<dbReference type="FunFam" id="3.40.50.300:FF:000825">
    <property type="entry name" value="ABC bile acid transporter"/>
    <property type="match status" value="1"/>
</dbReference>
<feature type="transmembrane region" description="Helical" evidence="11">
    <location>
        <begin position="6"/>
        <end position="26"/>
    </location>
</feature>
<evidence type="ECO:0000256" key="6">
    <source>
        <dbReference type="ARBA" id="ARBA00022840"/>
    </source>
</evidence>
<feature type="compositionally biased region" description="Polar residues" evidence="10">
    <location>
        <begin position="1014"/>
        <end position="1025"/>
    </location>
</feature>
<dbReference type="PROSITE" id="PS50893">
    <property type="entry name" value="ABC_TRANSPORTER_2"/>
    <property type="match status" value="2"/>
</dbReference>
<feature type="region of interest" description="Disordered" evidence="10">
    <location>
        <begin position="949"/>
        <end position="975"/>
    </location>
</feature>
<dbReference type="Gene3D" id="1.20.1560.10">
    <property type="entry name" value="ABC transporter type 1, transmembrane domain"/>
    <property type="match status" value="2"/>
</dbReference>
<evidence type="ECO:0000259" key="13">
    <source>
        <dbReference type="PROSITE" id="PS50929"/>
    </source>
</evidence>
<dbReference type="InterPro" id="IPR017871">
    <property type="entry name" value="ABC_transporter-like_CS"/>
</dbReference>
<feature type="transmembrane region" description="Helical" evidence="11">
    <location>
        <begin position="1095"/>
        <end position="1122"/>
    </location>
</feature>
<feature type="region of interest" description="Disordered" evidence="10">
    <location>
        <begin position="441"/>
        <end position="465"/>
    </location>
</feature>
<evidence type="ECO:0000256" key="4">
    <source>
        <dbReference type="ARBA" id="ARBA00022737"/>
    </source>
</evidence>
<feature type="compositionally biased region" description="Basic and acidic residues" evidence="10">
    <location>
        <begin position="949"/>
        <end position="960"/>
    </location>
</feature>
<feature type="domain" description="ABC transporter" evidence="12">
    <location>
        <begin position="1375"/>
        <end position="1622"/>
    </location>
</feature>
<dbReference type="InterPro" id="IPR003439">
    <property type="entry name" value="ABC_transporter-like_ATP-bd"/>
</dbReference>
<dbReference type="PROSITE" id="PS00211">
    <property type="entry name" value="ABC_TRANSPORTER_1"/>
    <property type="match status" value="2"/>
</dbReference>
<dbReference type="CDD" id="cd18604">
    <property type="entry name" value="ABC_6TM_VMR1_D2_like"/>
    <property type="match status" value="1"/>
</dbReference>
<dbReference type="InterPro" id="IPR011527">
    <property type="entry name" value="ABC1_TM_dom"/>
</dbReference>
<comment type="subcellular location">
    <subcellularLocation>
        <location evidence="1">Membrane</location>
        <topology evidence="1">Multi-pass membrane protein</topology>
    </subcellularLocation>
</comment>
<keyword evidence="6" id="KW-0067">ATP-binding</keyword>
<proteinExistence type="predicted"/>
<evidence type="ECO:0000256" key="7">
    <source>
        <dbReference type="ARBA" id="ARBA00022989"/>
    </source>
</evidence>
<feature type="transmembrane region" description="Helical" evidence="11">
    <location>
        <begin position="155"/>
        <end position="175"/>
    </location>
</feature>
<evidence type="ECO:0000256" key="1">
    <source>
        <dbReference type="ARBA" id="ARBA00004141"/>
    </source>
</evidence>
<dbReference type="Pfam" id="PF00664">
    <property type="entry name" value="ABC_membrane"/>
    <property type="match status" value="2"/>
</dbReference>
<evidence type="ECO:0000256" key="8">
    <source>
        <dbReference type="ARBA" id="ARBA00023136"/>
    </source>
</evidence>
<feature type="domain" description="ABC transmembrane type-1" evidence="13">
    <location>
        <begin position="1060"/>
        <end position="1339"/>
    </location>
</feature>
<evidence type="ECO:0000256" key="10">
    <source>
        <dbReference type="SAM" id="MobiDB-lite"/>
    </source>
</evidence>
<dbReference type="InterPro" id="IPR027417">
    <property type="entry name" value="P-loop_NTPase"/>
</dbReference>
<dbReference type="GO" id="GO:0005524">
    <property type="term" value="F:ATP binding"/>
    <property type="evidence" value="ECO:0007669"/>
    <property type="project" value="UniProtKB-KW"/>
</dbReference>
<feature type="transmembrane region" description="Helical" evidence="11">
    <location>
        <begin position="1287"/>
        <end position="1304"/>
    </location>
</feature>
<dbReference type="InterPro" id="IPR003593">
    <property type="entry name" value="AAA+_ATPase"/>
</dbReference>
<comment type="caution">
    <text evidence="14">The sequence shown here is derived from an EMBL/GenBank/DDBJ whole genome shotgun (WGS) entry which is preliminary data.</text>
</comment>
<evidence type="ECO:0000256" key="2">
    <source>
        <dbReference type="ARBA" id="ARBA00022448"/>
    </source>
</evidence>
<evidence type="ECO:0000256" key="11">
    <source>
        <dbReference type="SAM" id="Phobius"/>
    </source>
</evidence>
<dbReference type="SUPFAM" id="SSF52540">
    <property type="entry name" value="P-loop containing nucleoside triphosphate hydrolases"/>
    <property type="match status" value="2"/>
</dbReference>
<dbReference type="Gene3D" id="3.40.50.300">
    <property type="entry name" value="P-loop containing nucleotide triphosphate hydrolases"/>
    <property type="match status" value="2"/>
</dbReference>
<keyword evidence="5" id="KW-0547">Nucleotide-binding</keyword>
<organism evidence="14 15">
    <name type="scientific">Papiliotrema laurentii</name>
    <name type="common">Cryptococcus laurentii</name>
    <dbReference type="NCBI Taxonomy" id="5418"/>
    <lineage>
        <taxon>Eukaryota</taxon>
        <taxon>Fungi</taxon>
        <taxon>Dikarya</taxon>
        <taxon>Basidiomycota</taxon>
        <taxon>Agaricomycotina</taxon>
        <taxon>Tremellomycetes</taxon>
        <taxon>Tremellales</taxon>
        <taxon>Rhynchogastremaceae</taxon>
        <taxon>Papiliotrema</taxon>
    </lineage>
</organism>
<keyword evidence="9" id="KW-0325">Glycoprotein</keyword>
<feature type="transmembrane region" description="Helical" evidence="11">
    <location>
        <begin position="595"/>
        <end position="618"/>
    </location>
</feature>
<sequence>MPELSAVLSTALVPLTSFTSLSVYLLSHPASPVNRLVSPPVKLPVHRDEALDGTVDADPFDVDDPLLYQDGSPVDPVQFWGRTRRLKIAYLIALLPPLACTIAQLVLTLASNTKGDALTRAILVPALLIPSYVVSLVLGWSYLDHQETATHWNTTIHLGVNSGVQFIVIATLALLPSEPFPRPRHQSANGLVNLTLMTLPTDGMNLVKILLPILTAIPLLIICSIRRGPPLHFPLEAIYPARIIEAIPATASGLDPAKPNVSEEVQATIPEWLLFSYATNVVSRGAAADSTDVWDLPILPAFMRALPQFIRIKNVYGKQKKRLGRWEGYNLLIKIVKTNKGAFLAQSILTAFTAVAYYAPHFVLQIFIKYLENDPDRTTAAWGWLLAFGLFVSNVSVNIIAGIIWSISTTTLQAGIRLQLNTMLFSKTLVKKDIASSVESKKSDTEDGDNKTEKKTDQDEEDESVSSKTQIMTLFTVDVDRVADFVWHEFALIDAPIEIAVATAFLLQLLGSSALFGLLATILCLPLNHIAAKVVVTAQENLMKSRDQRTALMNEILQGIRMLKFMAWERSFEKRIDGIRQTELHWQARNYMIEVGFNCVWALTPVLVTVISFLHFTLVAHRELTPSIAFTSVAVFAELRYALNALPETFIEALQGFVSCRRIEKYMSSSEIPQTEPSDSTGDIVLNNATFAWPTDDSSIADVNANEPRSLATTPKNAFTLADMTLRFPKGQLSLICGRLGSGKSLMLNGLLGEADLVAGQMSCPRSSPDLMASFEKGKILQENWVIPGMVAYVPQQAWLQNASIKDNIVFSSPYDESRYQQVLEACSLNSDLQIMEDGDETEIGEKGLNLSGGQKARVSLARAVYSRAGVLLLDDVLSAVDAHTAHALMENCLQGPILQNRTVLLVSHHTTLVSPAAAYIVALENGNVKFSGTRDDFVKCGLMDELEKEDRKAKPTEAESKEEETIEERVQENSQKLAPVNKSLVSVNAGAEGDGSIPSSETTSLAPEDETTLNDSQTELQGTRTPRKLIEDEQRAKGRIAWPVWRTYFSSLGGPFWWIIFVVSLLLAVLVPVAENGWLSIWTGSRGSGSQHSPTYYVLGYAIITFAGVFASNIQYAVVYFGSLKASRKLHQKMLNSVLFANLRFHDTTSRGRLLNRFGKDIEGLDSAMADNFLRSLAYGLNVIRTSLSVAYVGGLPFVVAGCLVIVLYYRAGSIYGQTSRDMRRLDSVTRSPLYSLFGETVSGVAVIRAFGASTIALKQMMRLADTNLLAFYWSWTVNRWLSARFNILSALLVGTTAVVILLSPNISASMAGFALAFASGVSHDLLFVVRRFVQLEQSMVALERIKEYSELKQEAPEFVEPRPPASWPDSGAISVENLVIRYAPDLPNVLHGISFEVAPGSKVGIVGATGCGKSTLALSFFRFVEATEGRIIIDGIDIAKIGLTDLRRRVTIIPQDPTILSGTLRSSLDVFDEYDDAEIYAALRRVHLLKEDDVVGSGQDDEQRNANVFKNLDNPVSEGGDNFSSGEKQLMCMARAILRRNRVLFMDEATASIDYETDELISQTIREEFAESTILTIAHRIHTIIDFDQVLVMDRGRLVEHASPAELLRDHKSKFYALCKATGRTEFKNLKALAAEAERKRKESTRSA</sequence>
<keyword evidence="4" id="KW-0677">Repeat</keyword>
<dbReference type="GO" id="GO:0140359">
    <property type="term" value="F:ABC-type transporter activity"/>
    <property type="evidence" value="ECO:0007669"/>
    <property type="project" value="InterPro"/>
</dbReference>
<evidence type="ECO:0000313" key="14">
    <source>
        <dbReference type="EMBL" id="KAK1923600.1"/>
    </source>
</evidence>
<keyword evidence="8 11" id="KW-0472">Membrane</keyword>
<dbReference type="InterPro" id="IPR050173">
    <property type="entry name" value="ABC_transporter_C-like"/>
</dbReference>
<dbReference type="Proteomes" id="UP001182556">
    <property type="component" value="Unassembled WGS sequence"/>
</dbReference>
<gene>
    <name evidence="14" type="ORF">DB88DRAFT_491777</name>
</gene>
<feature type="transmembrane region" description="Helical" evidence="11">
    <location>
        <begin position="1310"/>
        <end position="1331"/>
    </location>
</feature>
<evidence type="ECO:0000259" key="12">
    <source>
        <dbReference type="PROSITE" id="PS50893"/>
    </source>
</evidence>
<dbReference type="GO" id="GO:0016887">
    <property type="term" value="F:ATP hydrolysis activity"/>
    <property type="evidence" value="ECO:0007669"/>
    <property type="project" value="InterPro"/>
</dbReference>
<reference evidence="14" key="1">
    <citation type="submission" date="2023-02" db="EMBL/GenBank/DDBJ databases">
        <title>Identification and recombinant expression of a fungal hydrolase from Papiliotrema laurentii that hydrolyzes apple cutin and clears colloidal polyester polyurethane.</title>
        <authorList>
            <consortium name="DOE Joint Genome Institute"/>
            <person name="Roman V.A."/>
            <person name="Bojanowski C."/>
            <person name="Crable B.R."/>
            <person name="Wagner D.N."/>
            <person name="Hung C.S."/>
            <person name="Nadeau L.J."/>
            <person name="Schratz L."/>
            <person name="Haridas S."/>
            <person name="Pangilinan J."/>
            <person name="Lipzen A."/>
            <person name="Na H."/>
            <person name="Yan M."/>
            <person name="Ng V."/>
            <person name="Grigoriev I.V."/>
            <person name="Spatafora J.W."/>
            <person name="Barlow D."/>
            <person name="Biffinger J."/>
            <person name="Kelley-Loughnane N."/>
            <person name="Varaljay V.A."/>
            <person name="Crookes-Goodson W.J."/>
        </authorList>
    </citation>
    <scope>NUCLEOTIDE SEQUENCE</scope>
    <source>
        <strain evidence="14">5307AH</strain>
    </source>
</reference>
<feature type="transmembrane region" description="Helical" evidence="11">
    <location>
        <begin position="88"/>
        <end position="110"/>
    </location>
</feature>
<dbReference type="PANTHER" id="PTHR24223">
    <property type="entry name" value="ATP-BINDING CASSETTE SUB-FAMILY C"/>
    <property type="match status" value="1"/>
</dbReference>
<keyword evidence="15" id="KW-1185">Reference proteome</keyword>
<accession>A0AAD9CXY2</accession>
<feature type="transmembrane region" description="Helical" evidence="11">
    <location>
        <begin position="1191"/>
        <end position="1213"/>
    </location>
</feature>
<dbReference type="FunFam" id="1.20.1560.10:FF:000013">
    <property type="entry name" value="ABC transporter C family member 2"/>
    <property type="match status" value="1"/>
</dbReference>
<evidence type="ECO:0000256" key="5">
    <source>
        <dbReference type="ARBA" id="ARBA00022741"/>
    </source>
</evidence>
<dbReference type="EMBL" id="JAODAN010000006">
    <property type="protein sequence ID" value="KAK1923600.1"/>
    <property type="molecule type" value="Genomic_DNA"/>
</dbReference>
<dbReference type="SUPFAM" id="SSF90123">
    <property type="entry name" value="ABC transporter transmembrane region"/>
    <property type="match status" value="2"/>
</dbReference>